<comment type="caution">
    <text evidence="13">The sequence shown here is derived from an EMBL/GenBank/DDBJ whole genome shotgun (WGS) entry which is preliminary data.</text>
</comment>
<dbReference type="EMBL" id="JAUEPO010000001">
    <property type="protein sequence ID" value="KAK3335989.1"/>
    <property type="molecule type" value="Genomic_DNA"/>
</dbReference>
<evidence type="ECO:0000256" key="1">
    <source>
        <dbReference type="ARBA" id="ARBA00001657"/>
    </source>
</evidence>
<feature type="region of interest" description="Disordered" evidence="8">
    <location>
        <begin position="673"/>
        <end position="703"/>
    </location>
</feature>
<feature type="domain" description="Glycosyl hydrolase family 31 C-terminal" evidence="12">
    <location>
        <begin position="891"/>
        <end position="984"/>
    </location>
</feature>
<dbReference type="InterPro" id="IPR030458">
    <property type="entry name" value="Glyco_hydro_31_AS"/>
</dbReference>
<feature type="transmembrane region" description="Helical" evidence="9">
    <location>
        <begin position="108"/>
        <end position="130"/>
    </location>
</feature>
<evidence type="ECO:0000313" key="13">
    <source>
        <dbReference type="EMBL" id="KAK3335989.1"/>
    </source>
</evidence>
<evidence type="ECO:0000313" key="14">
    <source>
        <dbReference type="Proteomes" id="UP001286456"/>
    </source>
</evidence>
<keyword evidence="4 10" id="KW-0732">Signal</keyword>
<dbReference type="InterPro" id="IPR000322">
    <property type="entry name" value="Glyco_hydro_31_TIM"/>
</dbReference>
<dbReference type="GO" id="GO:0030246">
    <property type="term" value="F:carbohydrate binding"/>
    <property type="evidence" value="ECO:0007669"/>
    <property type="project" value="InterPro"/>
</dbReference>
<evidence type="ECO:0000256" key="7">
    <source>
        <dbReference type="ARBA" id="ARBA00023295"/>
    </source>
</evidence>
<dbReference type="Gene3D" id="2.60.40.1760">
    <property type="entry name" value="glycosyl hydrolase (family 31)"/>
    <property type="match status" value="1"/>
</dbReference>
<evidence type="ECO:0000256" key="6">
    <source>
        <dbReference type="ARBA" id="ARBA00023180"/>
    </source>
</evidence>
<keyword evidence="6" id="KW-0325">Glycoprotein</keyword>
<organism evidence="13 14">
    <name type="scientific">Cercophora scortea</name>
    <dbReference type="NCBI Taxonomy" id="314031"/>
    <lineage>
        <taxon>Eukaryota</taxon>
        <taxon>Fungi</taxon>
        <taxon>Dikarya</taxon>
        <taxon>Ascomycota</taxon>
        <taxon>Pezizomycotina</taxon>
        <taxon>Sordariomycetes</taxon>
        <taxon>Sordariomycetidae</taxon>
        <taxon>Sordariales</taxon>
        <taxon>Lasiosphaeriaceae</taxon>
        <taxon>Cercophora</taxon>
    </lineage>
</organism>
<sequence length="1115" mass="122958">MAKMISMFGRPRFPLWALFTSLLVPLLLVDLVLAASDRSHEQGSSRWVLSQVTESLVNFDLREPRDHYVCGLGPSSYLYKLPVLLLCFVSLAFVIHGRRRLKHISAKLCIAPFIIMLFVSTSLFFLATVLPRWVQCRDSTQTAPSYAPLSTATSYAPVFTVPASADVGKNVLPNIKDPQAVNPQSVCPGYIASNVHNTDTGFTADLDLAGPACNVYGNDVESLSLLVGFQADNRIHVQIQPRYIGRENDTWFILPEALVPRPHDEPRSYGSRNQLDVTWSNDPTFSFTVKSKETGDTLFTTEGSVLVYEDQFIEFVSSLPDNYNLYGLGEIINGFRLGNNSTRTLFAADVGDAIDANIYGNHPIYLDTRYFTVDDAGRTTYAANATDKTAHYVSYTHGVFLRNAHAQEILLQPTNITWRTIGGSIDLYFYNGPRAEDVIKSYQQSAVGLPAMQQYWTFGFHQCRWGYENWTVLQGVVDKFAEFEIPLETIWTDIDYMRDYRDFENDALRFSYSEGAQFLSKLHANKQHYVPIVDSAIYAPNPENATDAYPTYDRGVEANAFILNPDGSLYYGAVWPGYTVYPDWVGAVLDGSGAINWWIDEFVRWSKEVAFDGIWIDMSEVSSFCVGSCGSGNLTLNPVHPPFLLPGEADNLVLRYPEGFNITNATEAASASAAQFSQDHPATATASSTSTTETSYYRTTPTPGSRNVNWPPYVINNFQGDLGVHALSPNATHHGGSLEYDLHNLFGHQILNATYQALLTVFEGKRPFIIGRSTFAGSGKWAGHWGGDNESLWAYLYFSISQALSFSIFGIPMFGVDTCGFGGNSDNELCSRWMQLSAFFPFYRNHNTLGAISQEPYIWGSVISASKDAMQIRYLLLPYMYTLFALANRDGSTVMRALAWEFPNEPWLAEADRQFLLGGAVMVTPCLVQGASTVDGVFPGVGDGAVWYDWYNHSAVANVRPGQNVTIAAPLGHIPVYLRGGYVIPVQEPALTTADSRNNPWGLLVALDSKGVAEGVLYLDDGESLKPAATTWVQFTATSTSLSVSPQGNYVDTNSLGNVTILGLSSAPSKVSLGGAALDSSYWTYSAESNTLSLKGLNGRFAAGAWRSSWSLTWA</sequence>
<dbReference type="PANTHER" id="PTHR22762:SF133">
    <property type="entry name" value="P-TYPE DOMAIN-CONTAINING PROTEIN"/>
    <property type="match status" value="1"/>
</dbReference>
<dbReference type="InterPro" id="IPR013780">
    <property type="entry name" value="Glyco_hydro_b"/>
</dbReference>
<dbReference type="InterPro" id="IPR030459">
    <property type="entry name" value="Glyco_hydro_31_CS"/>
</dbReference>
<proteinExistence type="inferred from homology"/>
<reference evidence="13" key="1">
    <citation type="journal article" date="2023" name="Mol. Phylogenet. Evol.">
        <title>Genome-scale phylogeny and comparative genomics of the fungal order Sordariales.</title>
        <authorList>
            <person name="Hensen N."/>
            <person name="Bonometti L."/>
            <person name="Westerberg I."/>
            <person name="Brannstrom I.O."/>
            <person name="Guillou S."/>
            <person name="Cros-Aarteil S."/>
            <person name="Calhoun S."/>
            <person name="Haridas S."/>
            <person name="Kuo A."/>
            <person name="Mondo S."/>
            <person name="Pangilinan J."/>
            <person name="Riley R."/>
            <person name="LaButti K."/>
            <person name="Andreopoulos B."/>
            <person name="Lipzen A."/>
            <person name="Chen C."/>
            <person name="Yan M."/>
            <person name="Daum C."/>
            <person name="Ng V."/>
            <person name="Clum A."/>
            <person name="Steindorff A."/>
            <person name="Ohm R.A."/>
            <person name="Martin F."/>
            <person name="Silar P."/>
            <person name="Natvig D.O."/>
            <person name="Lalanne C."/>
            <person name="Gautier V."/>
            <person name="Ament-Velasquez S.L."/>
            <person name="Kruys A."/>
            <person name="Hutchinson M.I."/>
            <person name="Powell A.J."/>
            <person name="Barry K."/>
            <person name="Miller A.N."/>
            <person name="Grigoriev I.V."/>
            <person name="Debuchy R."/>
            <person name="Gladieux P."/>
            <person name="Hiltunen Thoren M."/>
            <person name="Johannesson H."/>
        </authorList>
    </citation>
    <scope>NUCLEOTIDE SEQUENCE</scope>
    <source>
        <strain evidence="13">SMH4131-1</strain>
    </source>
</reference>
<keyword evidence="5 13" id="KW-0378">Hydrolase</keyword>
<keyword evidence="7" id="KW-0326">Glycosidase</keyword>
<dbReference type="PANTHER" id="PTHR22762">
    <property type="entry name" value="ALPHA-GLUCOSIDASE"/>
    <property type="match status" value="1"/>
</dbReference>
<feature type="signal peptide" evidence="10">
    <location>
        <begin position="1"/>
        <end position="34"/>
    </location>
</feature>
<evidence type="ECO:0000256" key="10">
    <source>
        <dbReference type="SAM" id="SignalP"/>
    </source>
</evidence>
<dbReference type="CDD" id="cd06602">
    <property type="entry name" value="GH31_MGAM_SI_GAA"/>
    <property type="match status" value="1"/>
</dbReference>
<feature type="compositionally biased region" description="Low complexity" evidence="8">
    <location>
        <begin position="681"/>
        <end position="703"/>
    </location>
</feature>
<dbReference type="InterPro" id="IPR017853">
    <property type="entry name" value="GH"/>
</dbReference>
<evidence type="ECO:0000256" key="2">
    <source>
        <dbReference type="ARBA" id="ARBA00007806"/>
    </source>
</evidence>
<dbReference type="AlphaFoldDB" id="A0AAE0MM05"/>
<feature type="transmembrane region" description="Helical" evidence="9">
    <location>
        <begin position="77"/>
        <end position="96"/>
    </location>
</feature>
<evidence type="ECO:0000256" key="8">
    <source>
        <dbReference type="SAM" id="MobiDB-lite"/>
    </source>
</evidence>
<dbReference type="EC" id="3.2.1.20" evidence="3"/>
<dbReference type="Proteomes" id="UP001286456">
    <property type="component" value="Unassembled WGS sequence"/>
</dbReference>
<dbReference type="SUPFAM" id="SSF74650">
    <property type="entry name" value="Galactose mutarotase-like"/>
    <property type="match status" value="1"/>
</dbReference>
<name>A0AAE0MM05_9PEZI</name>
<dbReference type="SUPFAM" id="SSF51011">
    <property type="entry name" value="Glycosyl hydrolase domain"/>
    <property type="match status" value="1"/>
</dbReference>
<dbReference type="PROSITE" id="PS00129">
    <property type="entry name" value="GLYCOSYL_HYDROL_F31_1"/>
    <property type="match status" value="1"/>
</dbReference>
<dbReference type="SUPFAM" id="SSF51445">
    <property type="entry name" value="(Trans)glycosidases"/>
    <property type="match status" value="1"/>
</dbReference>
<evidence type="ECO:0000259" key="11">
    <source>
        <dbReference type="Pfam" id="PF01055"/>
    </source>
</evidence>
<dbReference type="Gene3D" id="3.20.20.80">
    <property type="entry name" value="Glycosidases"/>
    <property type="match status" value="2"/>
</dbReference>
<keyword evidence="14" id="KW-1185">Reference proteome</keyword>
<gene>
    <name evidence="13" type="ORF">B0T19DRAFT_25078</name>
</gene>
<dbReference type="InterPro" id="IPR048395">
    <property type="entry name" value="Glyco_hydro_31_C"/>
</dbReference>
<reference evidence="13" key="2">
    <citation type="submission" date="2023-06" db="EMBL/GenBank/DDBJ databases">
        <authorList>
            <consortium name="Lawrence Berkeley National Laboratory"/>
            <person name="Haridas S."/>
            <person name="Hensen N."/>
            <person name="Bonometti L."/>
            <person name="Westerberg I."/>
            <person name="Brannstrom I.O."/>
            <person name="Guillou S."/>
            <person name="Cros-Aarteil S."/>
            <person name="Calhoun S."/>
            <person name="Kuo A."/>
            <person name="Mondo S."/>
            <person name="Pangilinan J."/>
            <person name="Riley R."/>
            <person name="Labutti K."/>
            <person name="Andreopoulos B."/>
            <person name="Lipzen A."/>
            <person name="Chen C."/>
            <person name="Yanf M."/>
            <person name="Daum C."/>
            <person name="Ng V."/>
            <person name="Clum A."/>
            <person name="Steindorff A."/>
            <person name="Ohm R."/>
            <person name="Martin F."/>
            <person name="Silar P."/>
            <person name="Natvig D."/>
            <person name="Lalanne C."/>
            <person name="Gautier V."/>
            <person name="Ament-Velasquez S.L."/>
            <person name="Kruys A."/>
            <person name="Hutchinson M.I."/>
            <person name="Powell A.J."/>
            <person name="Barry K."/>
            <person name="Miller A.N."/>
            <person name="Grigoriev I.V."/>
            <person name="Debuchy R."/>
            <person name="Gladieux P."/>
            <person name="Thoren M.H."/>
            <person name="Johannesson H."/>
        </authorList>
    </citation>
    <scope>NUCLEOTIDE SEQUENCE</scope>
    <source>
        <strain evidence="13">SMH4131-1</strain>
    </source>
</reference>
<feature type="domain" description="Glycoside hydrolase family 31 TIM barrel" evidence="11">
    <location>
        <begin position="450"/>
        <end position="883"/>
    </location>
</feature>
<keyword evidence="9" id="KW-0812">Transmembrane</keyword>
<dbReference type="Pfam" id="PF01055">
    <property type="entry name" value="Glyco_hydro_31_2nd"/>
    <property type="match status" value="1"/>
</dbReference>
<comment type="similarity">
    <text evidence="2">Belongs to the glycosyl hydrolase 31 family.</text>
</comment>
<dbReference type="PROSITE" id="PS00707">
    <property type="entry name" value="GLYCOSYL_HYDROL_F31_2"/>
    <property type="match status" value="1"/>
</dbReference>
<evidence type="ECO:0000256" key="3">
    <source>
        <dbReference type="ARBA" id="ARBA00012741"/>
    </source>
</evidence>
<comment type="catalytic activity">
    <reaction evidence="1">
        <text>Hydrolysis of terminal, non-reducing (1-&gt;4)-linked alpha-D-glucose residues with release of alpha-D-glucose.</text>
        <dbReference type="EC" id="3.2.1.20"/>
    </reaction>
</comment>
<evidence type="ECO:0000256" key="4">
    <source>
        <dbReference type="ARBA" id="ARBA00022729"/>
    </source>
</evidence>
<evidence type="ECO:0000256" key="5">
    <source>
        <dbReference type="ARBA" id="ARBA00022801"/>
    </source>
</evidence>
<dbReference type="FunFam" id="3.20.20.80:FF:000138">
    <property type="entry name" value="Putative alpha-glucosidase AgdA"/>
    <property type="match status" value="1"/>
</dbReference>
<dbReference type="CDD" id="cd14752">
    <property type="entry name" value="GH31_N"/>
    <property type="match status" value="1"/>
</dbReference>
<protein>
    <recommendedName>
        <fullName evidence="3">alpha-glucosidase</fullName>
        <ecNumber evidence="3">3.2.1.20</ecNumber>
    </recommendedName>
</protein>
<evidence type="ECO:0000259" key="12">
    <source>
        <dbReference type="Pfam" id="PF21365"/>
    </source>
</evidence>
<evidence type="ECO:0000256" key="9">
    <source>
        <dbReference type="SAM" id="Phobius"/>
    </source>
</evidence>
<feature type="chain" id="PRO_5042071942" description="alpha-glucosidase" evidence="10">
    <location>
        <begin position="35"/>
        <end position="1115"/>
    </location>
</feature>
<dbReference type="GO" id="GO:0004558">
    <property type="term" value="F:alpha-1,4-glucosidase activity"/>
    <property type="evidence" value="ECO:0007669"/>
    <property type="project" value="UniProtKB-EC"/>
</dbReference>
<accession>A0AAE0MM05</accession>
<dbReference type="Pfam" id="PF21365">
    <property type="entry name" value="Glyco_hydro_31_3rd"/>
    <property type="match status" value="1"/>
</dbReference>
<dbReference type="Gene3D" id="2.60.40.1180">
    <property type="entry name" value="Golgi alpha-mannosidase II"/>
    <property type="match status" value="2"/>
</dbReference>
<dbReference type="GO" id="GO:0005975">
    <property type="term" value="P:carbohydrate metabolic process"/>
    <property type="evidence" value="ECO:0007669"/>
    <property type="project" value="InterPro"/>
</dbReference>
<dbReference type="InterPro" id="IPR011013">
    <property type="entry name" value="Gal_mutarotase_sf_dom"/>
</dbReference>
<keyword evidence="9" id="KW-0472">Membrane</keyword>
<keyword evidence="9" id="KW-1133">Transmembrane helix</keyword>